<dbReference type="EMBL" id="CYZU01000002">
    <property type="protein sequence ID" value="CUN72508.1"/>
    <property type="molecule type" value="Genomic_DNA"/>
</dbReference>
<dbReference type="Gene3D" id="2.60.120.10">
    <property type="entry name" value="Jelly Rolls"/>
    <property type="match status" value="1"/>
</dbReference>
<gene>
    <name evidence="1" type="ORF">ERS852491_00352</name>
</gene>
<accession>A0A173ZBG3</accession>
<dbReference type="AlphaFoldDB" id="A0A173ZBG3"/>
<proteinExistence type="predicted"/>
<evidence type="ECO:0000313" key="1">
    <source>
        <dbReference type="EMBL" id="CUN72508.1"/>
    </source>
</evidence>
<sequence>MKDTKAVLSDYIQNMNGILRLRPAWVAHDFLKPGKRLGLKEEDYDAGERGSIMERWFCSETHADNRIDIPDEGYSYLEIPGENITVRDALQLCRPEILGAEYAEKHGCLGRLIKIYDFGTRLFFHIHPRAEDMKKIGKNSKDEAYHFLDAPLGKHPESFFGVHQYIVEQNLQKEIFLPILKEWKAGEEEVLKHSRAFLNVPGEGFFLDSGILHAPGSALTMEIQESSDVCTVFQPVVEGCSIPKSMLYKDVAQEAVENRGEEAALDLIDWEASSDPDFYEKRHIYPKPVEETRQGDISEDWIYYGTPKFSGKRLILKPGEEFFSRERGVHNIFVWKGQGTVGAQEVAAGQFDLHSCMDELLITCQRAKEGYIIKNTGKHDLVLYKYFGPDINIENLPKMGHK</sequence>
<dbReference type="InterPro" id="IPR014710">
    <property type="entry name" value="RmlC-like_jellyroll"/>
</dbReference>
<dbReference type="RefSeq" id="WP_055150363.1">
    <property type="nucleotide sequence ID" value="NZ_CYZU01000002.1"/>
</dbReference>
<name>A0A173ZBG3_9FIRM</name>
<reference evidence="1 2" key="1">
    <citation type="submission" date="2015-09" db="EMBL/GenBank/DDBJ databases">
        <authorList>
            <consortium name="Pathogen Informatics"/>
        </authorList>
    </citation>
    <scope>NUCLEOTIDE SEQUENCE [LARGE SCALE GENOMIC DNA]</scope>
    <source>
        <strain evidence="1 2">2789STDY5834876</strain>
    </source>
</reference>
<dbReference type="OrthoDB" id="103089at2"/>
<evidence type="ECO:0000313" key="2">
    <source>
        <dbReference type="Proteomes" id="UP000095544"/>
    </source>
</evidence>
<protein>
    <recommendedName>
        <fullName evidence="3">Mannose-6-phosphate isomerase</fullName>
    </recommendedName>
</protein>
<dbReference type="SUPFAM" id="SSF51182">
    <property type="entry name" value="RmlC-like cupins"/>
    <property type="match status" value="1"/>
</dbReference>
<dbReference type="Proteomes" id="UP000095544">
    <property type="component" value="Unassembled WGS sequence"/>
</dbReference>
<organism evidence="1 2">
    <name type="scientific">Faecalicatena contorta</name>
    <dbReference type="NCBI Taxonomy" id="39482"/>
    <lineage>
        <taxon>Bacteria</taxon>
        <taxon>Bacillati</taxon>
        <taxon>Bacillota</taxon>
        <taxon>Clostridia</taxon>
        <taxon>Lachnospirales</taxon>
        <taxon>Lachnospiraceae</taxon>
        <taxon>Faecalicatena</taxon>
    </lineage>
</organism>
<dbReference type="STRING" id="39482.ERS852491_00352"/>
<evidence type="ECO:0008006" key="3">
    <source>
        <dbReference type="Google" id="ProtNLM"/>
    </source>
</evidence>
<dbReference type="InterPro" id="IPR011051">
    <property type="entry name" value="RmlC_Cupin_sf"/>
</dbReference>